<dbReference type="SUPFAM" id="SSF75217">
    <property type="entry name" value="alpha/beta knot"/>
    <property type="match status" value="1"/>
</dbReference>
<sequence>MQRYFIDSNVPESQKISIGIPHYHHIINVMRHVSGDQLIFVFNAGETYIVTIEEVEKETISCHLTERLEKTVELPIDVTLACGLPKGDKLDLIVQKTTELGIFSIQPFEAERSIVKWDEKKETKKRQRLQKIAQEAAEQSHRVHVPEILPLLTSKKLLLELAQYTHVFIADEEEAKINEQKVFKKLLNTMKINDKLLIITGPEGGLSRNEVTSYIEKGAISGSLGPRILRTETAPLYAMAAISYEFEL</sequence>
<dbReference type="Gene3D" id="3.40.1280.10">
    <property type="match status" value="1"/>
</dbReference>
<dbReference type="InterPro" id="IPR015947">
    <property type="entry name" value="PUA-like_sf"/>
</dbReference>
<name>A0A1D2LUY4_BROTH</name>
<organism evidence="15 17">
    <name type="scientific">Brochothrix thermosphacta</name>
    <name type="common">Microbacterium thermosphactum</name>
    <dbReference type="NCBI Taxonomy" id="2756"/>
    <lineage>
        <taxon>Bacteria</taxon>
        <taxon>Bacillati</taxon>
        <taxon>Bacillota</taxon>
        <taxon>Bacilli</taxon>
        <taxon>Bacillales</taxon>
        <taxon>Listeriaceae</taxon>
        <taxon>Brochothrix</taxon>
    </lineage>
</organism>
<keyword evidence="9 12" id="KW-0949">S-adenosyl-L-methionine</keyword>
<dbReference type="GO" id="GO:0070475">
    <property type="term" value="P:rRNA base methylation"/>
    <property type="evidence" value="ECO:0007669"/>
    <property type="project" value="TreeGrafter"/>
</dbReference>
<keyword evidence="7 12" id="KW-0489">Methyltransferase</keyword>
<dbReference type="InterPro" id="IPR029028">
    <property type="entry name" value="Alpha/beta_knot_MTases"/>
</dbReference>
<comment type="catalytic activity">
    <reaction evidence="11 12">
        <text>uridine(1498) in 16S rRNA + S-adenosyl-L-methionine = N(3)-methyluridine(1498) in 16S rRNA + S-adenosyl-L-homocysteine + H(+)</text>
        <dbReference type="Rhea" id="RHEA:42920"/>
        <dbReference type="Rhea" id="RHEA-COMP:10283"/>
        <dbReference type="Rhea" id="RHEA-COMP:10284"/>
        <dbReference type="ChEBI" id="CHEBI:15378"/>
        <dbReference type="ChEBI" id="CHEBI:57856"/>
        <dbReference type="ChEBI" id="CHEBI:59789"/>
        <dbReference type="ChEBI" id="CHEBI:65315"/>
        <dbReference type="ChEBI" id="CHEBI:74502"/>
        <dbReference type="EC" id="2.1.1.193"/>
    </reaction>
</comment>
<protein>
    <recommendedName>
        <fullName evidence="4 12">Ribosomal RNA small subunit methyltransferase E</fullName>
        <ecNumber evidence="3 12">2.1.1.193</ecNumber>
    </recommendedName>
</protein>
<feature type="domain" description="Ribosomal RNA small subunit methyltransferase E methyltransferase" evidence="13">
    <location>
        <begin position="73"/>
        <end position="243"/>
    </location>
</feature>
<dbReference type="InterPro" id="IPR046887">
    <property type="entry name" value="RsmE_PUA-like"/>
</dbReference>
<dbReference type="GO" id="GO:0070042">
    <property type="term" value="F:rRNA (uridine-N3-)-methyltransferase activity"/>
    <property type="evidence" value="ECO:0007669"/>
    <property type="project" value="TreeGrafter"/>
</dbReference>
<dbReference type="SUPFAM" id="SSF88697">
    <property type="entry name" value="PUA domain-like"/>
    <property type="match status" value="1"/>
</dbReference>
<dbReference type="InterPro" id="IPR029026">
    <property type="entry name" value="tRNA_m1G_MTases_N"/>
</dbReference>
<gene>
    <name evidence="16" type="primary">rsmE</name>
    <name evidence="16" type="ORF">BTBSAS_230012</name>
    <name evidence="15" type="ORF">CNY62_09635</name>
</gene>
<evidence type="ECO:0000256" key="11">
    <source>
        <dbReference type="ARBA" id="ARBA00047944"/>
    </source>
</evidence>
<dbReference type="GeneID" id="66536661"/>
<reference evidence="18" key="3">
    <citation type="submission" date="2018-04" db="EMBL/GenBank/DDBJ databases">
        <authorList>
            <person name="Illikoud N."/>
        </authorList>
    </citation>
    <scope>NUCLEOTIDE SEQUENCE [LARGE SCALE GENOMIC DNA]</scope>
</reference>
<evidence type="ECO:0000256" key="4">
    <source>
        <dbReference type="ARBA" id="ARBA00013673"/>
    </source>
</evidence>
<dbReference type="InterPro" id="IPR006700">
    <property type="entry name" value="RsmE"/>
</dbReference>
<accession>A0A1D2LUY4</accession>
<dbReference type="EC" id="2.1.1.193" evidence="3 12"/>
<dbReference type="OrthoDB" id="9815641at2"/>
<evidence type="ECO:0000256" key="5">
    <source>
        <dbReference type="ARBA" id="ARBA00022490"/>
    </source>
</evidence>
<dbReference type="AlphaFoldDB" id="A0A1D2LUY4"/>
<evidence type="ECO:0000256" key="12">
    <source>
        <dbReference type="PIRNR" id="PIRNR015601"/>
    </source>
</evidence>
<dbReference type="NCBIfam" id="NF008691">
    <property type="entry name" value="PRK11713.1-4"/>
    <property type="match status" value="1"/>
</dbReference>
<dbReference type="NCBIfam" id="TIGR00046">
    <property type="entry name" value="RsmE family RNA methyltransferase"/>
    <property type="match status" value="1"/>
</dbReference>
<comment type="similarity">
    <text evidence="2 12">Belongs to the RNA methyltransferase RsmE family.</text>
</comment>
<dbReference type="Gene3D" id="2.40.240.20">
    <property type="entry name" value="Hypothetical PUA domain-like, domain 1"/>
    <property type="match status" value="1"/>
</dbReference>
<dbReference type="EMBL" id="OUNC01000016">
    <property type="protein sequence ID" value="SPP28554.1"/>
    <property type="molecule type" value="Genomic_DNA"/>
</dbReference>
<keyword evidence="5 12" id="KW-0963">Cytoplasm</keyword>
<comment type="subcellular location">
    <subcellularLocation>
        <location evidence="1 12">Cytoplasm</location>
    </subcellularLocation>
</comment>
<dbReference type="STRING" id="2756.BFR44_11160"/>
<evidence type="ECO:0000259" key="14">
    <source>
        <dbReference type="Pfam" id="PF20260"/>
    </source>
</evidence>
<evidence type="ECO:0000256" key="9">
    <source>
        <dbReference type="ARBA" id="ARBA00022691"/>
    </source>
</evidence>
<dbReference type="EMBL" id="CP023483">
    <property type="protein sequence ID" value="ATF26625.1"/>
    <property type="molecule type" value="Genomic_DNA"/>
</dbReference>
<proteinExistence type="inferred from homology"/>
<dbReference type="PANTHER" id="PTHR30027">
    <property type="entry name" value="RIBOSOMAL RNA SMALL SUBUNIT METHYLTRANSFERASE E"/>
    <property type="match status" value="1"/>
</dbReference>
<evidence type="ECO:0000256" key="2">
    <source>
        <dbReference type="ARBA" id="ARBA00005528"/>
    </source>
</evidence>
<feature type="domain" description="Ribosomal RNA small subunit methyltransferase E PUA-like" evidence="14">
    <location>
        <begin position="23"/>
        <end position="62"/>
    </location>
</feature>
<evidence type="ECO:0000313" key="15">
    <source>
        <dbReference type="EMBL" id="ATF26625.1"/>
    </source>
</evidence>
<keyword evidence="6 12" id="KW-0698">rRNA processing</keyword>
<dbReference type="Proteomes" id="UP000243591">
    <property type="component" value="Chromosome"/>
</dbReference>
<dbReference type="Pfam" id="PF20260">
    <property type="entry name" value="PUA_4"/>
    <property type="match status" value="1"/>
</dbReference>
<dbReference type="PANTHER" id="PTHR30027:SF3">
    <property type="entry name" value="16S RRNA (URACIL(1498)-N(3))-METHYLTRANSFERASE"/>
    <property type="match status" value="1"/>
</dbReference>
<comment type="function">
    <text evidence="10 12">Specifically methylates the N3 position of the uracil ring of uridine 1498 (m3U1498) in 16S rRNA. Acts on the fully assembled 30S ribosomal subunit.</text>
</comment>
<evidence type="ECO:0000256" key="3">
    <source>
        <dbReference type="ARBA" id="ARBA00012328"/>
    </source>
</evidence>
<evidence type="ECO:0000313" key="18">
    <source>
        <dbReference type="Proteomes" id="UP000270190"/>
    </source>
</evidence>
<dbReference type="CDD" id="cd18084">
    <property type="entry name" value="RsmE-like"/>
    <property type="match status" value="1"/>
</dbReference>
<dbReference type="Proteomes" id="UP000270190">
    <property type="component" value="Unassembled WGS sequence"/>
</dbReference>
<dbReference type="KEGG" id="bths:CNY62_09635"/>
<keyword evidence="17" id="KW-1185">Reference proteome</keyword>
<evidence type="ECO:0000313" key="16">
    <source>
        <dbReference type="EMBL" id="SPP28554.1"/>
    </source>
</evidence>
<dbReference type="RefSeq" id="WP_029091161.1">
    <property type="nucleotide sequence ID" value="NZ_CBCPHX010000010.1"/>
</dbReference>
<dbReference type="GO" id="GO:0005737">
    <property type="term" value="C:cytoplasm"/>
    <property type="evidence" value="ECO:0007669"/>
    <property type="project" value="UniProtKB-SubCell"/>
</dbReference>
<evidence type="ECO:0000259" key="13">
    <source>
        <dbReference type="Pfam" id="PF04452"/>
    </source>
</evidence>
<reference evidence="15 17" key="1">
    <citation type="submission" date="2017-09" db="EMBL/GenBank/DDBJ databases">
        <title>Complete Genome Sequences of Two Strains of the Meat Spoilage Bacterium Brochothrix thermosphacta Isolated from Ground Chicken.</title>
        <authorList>
            <person name="Paoli G.C."/>
            <person name="Wijey C."/>
            <person name="Chen C.-Y."/>
            <person name="Nguyen L."/>
            <person name="Yan X."/>
            <person name="Irwin P.L."/>
        </authorList>
    </citation>
    <scope>NUCLEOTIDE SEQUENCE [LARGE SCALE GENOMIC DNA]</scope>
    <source>
        <strain evidence="15 17">BI</strain>
    </source>
</reference>
<dbReference type="PIRSF" id="PIRSF015601">
    <property type="entry name" value="MTase_slr0722"/>
    <property type="match status" value="1"/>
</dbReference>
<keyword evidence="8 12" id="KW-0808">Transferase</keyword>
<evidence type="ECO:0000256" key="10">
    <source>
        <dbReference type="ARBA" id="ARBA00025699"/>
    </source>
</evidence>
<evidence type="ECO:0000313" key="17">
    <source>
        <dbReference type="Proteomes" id="UP000243591"/>
    </source>
</evidence>
<reference evidence="16" key="2">
    <citation type="submission" date="2018-04" db="EMBL/GenBank/DDBJ databases">
        <authorList>
            <person name="Go L.Y."/>
            <person name="Mitchell J.A."/>
        </authorList>
    </citation>
    <scope>NUCLEOTIDE SEQUENCE</scope>
    <source>
        <strain evidence="16">BSAS1 3</strain>
    </source>
</reference>
<evidence type="ECO:0000256" key="8">
    <source>
        <dbReference type="ARBA" id="ARBA00022679"/>
    </source>
</evidence>
<dbReference type="InterPro" id="IPR046886">
    <property type="entry name" value="RsmE_MTase_dom"/>
</dbReference>
<evidence type="ECO:0000256" key="7">
    <source>
        <dbReference type="ARBA" id="ARBA00022603"/>
    </source>
</evidence>
<evidence type="ECO:0000256" key="1">
    <source>
        <dbReference type="ARBA" id="ARBA00004496"/>
    </source>
</evidence>
<dbReference type="Pfam" id="PF04452">
    <property type="entry name" value="Methyltrans_RNA"/>
    <property type="match status" value="1"/>
</dbReference>
<evidence type="ECO:0000256" key="6">
    <source>
        <dbReference type="ARBA" id="ARBA00022552"/>
    </source>
</evidence>